<dbReference type="Proteomes" id="UP000320593">
    <property type="component" value="Unassembled WGS sequence"/>
</dbReference>
<proteinExistence type="predicted"/>
<evidence type="ECO:0000313" key="1">
    <source>
        <dbReference type="EMBL" id="TWI85985.1"/>
    </source>
</evidence>
<dbReference type="RefSeq" id="WP_170230648.1">
    <property type="nucleotide sequence ID" value="NZ_SMLY01000083.1"/>
</dbReference>
<keyword evidence="2" id="KW-1185">Reference proteome</keyword>
<evidence type="ECO:0000313" key="2">
    <source>
        <dbReference type="Proteomes" id="UP000320593"/>
    </source>
</evidence>
<reference evidence="1 2" key="1">
    <citation type="submission" date="2019-07" db="EMBL/GenBank/DDBJ databases">
        <title>Genomic Encyclopedia of Archaeal and Bacterial Type Strains, Phase II (KMG-II): from individual species to whole genera.</title>
        <authorList>
            <person name="Goeker M."/>
        </authorList>
    </citation>
    <scope>NUCLEOTIDE SEQUENCE [LARGE SCALE GENOMIC DNA]</scope>
    <source>
        <strain evidence="1 2">ATCC BAA-252</strain>
    </source>
</reference>
<gene>
    <name evidence="1" type="ORF">JM93_02692</name>
</gene>
<organism evidence="1 2">
    <name type="scientific">Roseibium hamelinense</name>
    <dbReference type="NCBI Taxonomy" id="150831"/>
    <lineage>
        <taxon>Bacteria</taxon>
        <taxon>Pseudomonadati</taxon>
        <taxon>Pseudomonadota</taxon>
        <taxon>Alphaproteobacteria</taxon>
        <taxon>Hyphomicrobiales</taxon>
        <taxon>Stappiaceae</taxon>
        <taxon>Roseibium</taxon>
    </lineage>
</organism>
<comment type="caution">
    <text evidence="1">The sequence shown here is derived from an EMBL/GenBank/DDBJ whole genome shotgun (WGS) entry which is preliminary data.</text>
</comment>
<protein>
    <submittedName>
        <fullName evidence="1">Uncharacterized protein</fullName>
    </submittedName>
</protein>
<sequence length="52" mass="5726">MKRAHRVAHARIWTILAFALPLALFAVLALRQTVPLDRPPVLISAPEGEAVQ</sequence>
<dbReference type="AlphaFoldDB" id="A0A562SXE0"/>
<name>A0A562SXE0_9HYPH</name>
<accession>A0A562SXE0</accession>
<dbReference type="EMBL" id="VLLF01000006">
    <property type="protein sequence ID" value="TWI85985.1"/>
    <property type="molecule type" value="Genomic_DNA"/>
</dbReference>